<dbReference type="Gene3D" id="3.40.50.720">
    <property type="entry name" value="NAD(P)-binding Rossmann-like Domain"/>
    <property type="match status" value="1"/>
</dbReference>
<reference evidence="4 5" key="1">
    <citation type="submission" date="2014-04" db="EMBL/GenBank/DDBJ databases">
        <title>Characterization and application of a salt tolerant electro-active bacterium.</title>
        <authorList>
            <person name="Yang L."/>
            <person name="Wei S."/>
            <person name="Tay Q.X.M."/>
        </authorList>
    </citation>
    <scope>NUCLEOTIDE SEQUENCE [LARGE SCALE GENOMIC DNA]</scope>
    <source>
        <strain evidence="4 5">LY1</strain>
    </source>
</reference>
<dbReference type="PANTHER" id="PTHR44196">
    <property type="entry name" value="DEHYDROGENASE/REDUCTASE SDR FAMILY MEMBER 7B"/>
    <property type="match status" value="1"/>
</dbReference>
<evidence type="ECO:0000256" key="1">
    <source>
        <dbReference type="ARBA" id="ARBA00006484"/>
    </source>
</evidence>
<dbReference type="InterPro" id="IPR036291">
    <property type="entry name" value="NAD(P)-bd_dom_sf"/>
</dbReference>
<gene>
    <name evidence="4" type="ORF">EL17_18440</name>
</gene>
<evidence type="ECO:0000313" key="4">
    <source>
        <dbReference type="EMBL" id="KEO72711.1"/>
    </source>
</evidence>
<dbReference type="STRING" id="1048983.EL17_18440"/>
<sequence length="266" mass="29320">MELKGSTILITGGTSGIGLEFIKQLTLQGSVIIVTGRNMEALKKTKKQFPNIHTFQSDVSKPHEVEQLYRDVTRQFPGLNIVINNAGIMRNLDLLDHNIGLEDLTSEIQTNLSGTIWMTHQFLPHLIKQKSSGIINISSGLAFLPFPLSPIYSAAKSGIHAYTQVLRLQLKNTNVKVFELAPPATDTPLMDNDSFSKVLDKDSVGPVMKVEKMVQVAIKGILHDKFVIKPGMSKALSVMGRTAPNIFLNYIDKTLGEAITKKKAKL</sequence>
<dbReference type="InterPro" id="IPR002347">
    <property type="entry name" value="SDR_fam"/>
</dbReference>
<comment type="caution">
    <text evidence="4">The sequence shown here is derived from an EMBL/GenBank/DDBJ whole genome shotgun (WGS) entry which is preliminary data.</text>
</comment>
<protein>
    <submittedName>
        <fullName evidence="4">Short-chain dehydrogenase</fullName>
    </submittedName>
</protein>
<evidence type="ECO:0000256" key="2">
    <source>
        <dbReference type="ARBA" id="ARBA00023002"/>
    </source>
</evidence>
<keyword evidence="5" id="KW-1185">Reference proteome</keyword>
<dbReference type="eggNOG" id="COG3967">
    <property type="taxonomic scope" value="Bacteria"/>
</dbReference>
<dbReference type="SUPFAM" id="SSF51735">
    <property type="entry name" value="NAD(P)-binding Rossmann-fold domains"/>
    <property type="match status" value="1"/>
</dbReference>
<comment type="similarity">
    <text evidence="1 3">Belongs to the short-chain dehydrogenases/reductases (SDR) family.</text>
</comment>
<dbReference type="PRINTS" id="PR00081">
    <property type="entry name" value="GDHRDH"/>
</dbReference>
<dbReference type="GO" id="GO:0016020">
    <property type="term" value="C:membrane"/>
    <property type="evidence" value="ECO:0007669"/>
    <property type="project" value="TreeGrafter"/>
</dbReference>
<dbReference type="EMBL" id="JMIH01000024">
    <property type="protein sequence ID" value="KEO72711.1"/>
    <property type="molecule type" value="Genomic_DNA"/>
</dbReference>
<dbReference type="RefSeq" id="WP_035077453.1">
    <property type="nucleotide sequence ID" value="NZ_JMIH01000024.1"/>
</dbReference>
<name>A0A074KRY0_9BACT</name>
<dbReference type="Proteomes" id="UP000027821">
    <property type="component" value="Unassembled WGS sequence"/>
</dbReference>
<organism evidence="4 5">
    <name type="scientific">Anditalea andensis</name>
    <dbReference type="NCBI Taxonomy" id="1048983"/>
    <lineage>
        <taxon>Bacteria</taxon>
        <taxon>Pseudomonadati</taxon>
        <taxon>Bacteroidota</taxon>
        <taxon>Cytophagia</taxon>
        <taxon>Cytophagales</taxon>
        <taxon>Cytophagaceae</taxon>
        <taxon>Anditalea</taxon>
    </lineage>
</organism>
<evidence type="ECO:0000256" key="3">
    <source>
        <dbReference type="RuleBase" id="RU000363"/>
    </source>
</evidence>
<dbReference type="PANTHER" id="PTHR44196:SF1">
    <property type="entry name" value="DEHYDROGENASE_REDUCTASE SDR FAMILY MEMBER 7B"/>
    <property type="match status" value="1"/>
</dbReference>
<dbReference type="GO" id="GO:0016491">
    <property type="term" value="F:oxidoreductase activity"/>
    <property type="evidence" value="ECO:0007669"/>
    <property type="project" value="UniProtKB-KW"/>
</dbReference>
<dbReference type="PRINTS" id="PR00080">
    <property type="entry name" value="SDRFAMILY"/>
</dbReference>
<keyword evidence="2" id="KW-0560">Oxidoreductase</keyword>
<proteinExistence type="inferred from homology"/>
<dbReference type="PROSITE" id="PS00061">
    <property type="entry name" value="ADH_SHORT"/>
    <property type="match status" value="1"/>
</dbReference>
<dbReference type="InterPro" id="IPR020904">
    <property type="entry name" value="Sc_DH/Rdtase_CS"/>
</dbReference>
<dbReference type="OrthoDB" id="9810734at2"/>
<dbReference type="Pfam" id="PF00106">
    <property type="entry name" value="adh_short"/>
    <property type="match status" value="1"/>
</dbReference>
<dbReference type="AlphaFoldDB" id="A0A074KRY0"/>
<accession>A0A074KRY0</accession>
<evidence type="ECO:0000313" key="5">
    <source>
        <dbReference type="Proteomes" id="UP000027821"/>
    </source>
</evidence>